<dbReference type="Proteomes" id="UP000030752">
    <property type="component" value="Unassembled WGS sequence"/>
</dbReference>
<proteinExistence type="predicted"/>
<dbReference type="GeneID" id="19967670"/>
<sequence length="422" mass="48274">MGPYSGNSRKPWAKAVAATRSAIFDPNLAQSDELLAAIFMLDFYEGLNRRYVNMLEDPDLHQKAGMAIMQARGDNNLSTDISRRLYSALKSKYIFSHLQSRRPVDQNDDFIMNQPPELSEWPTSRLDRVMVDLSNVLANLEDYSKRTMSFAALRLDSDGVFDTLSAEALLRECFRIKQVMNEWRDNVPKSWQPYRIQDPEEIHYSIRAVGLYNGLCDVYSSHTVAQMMNFWRTMKITVLRLIKHLSWLVGVQFLLEHVPTDAEIDEEIQQLADEICACVPFHLGSRTTVSYPHEPQRYPPVPDWLRESADYIDSMGRPTINTDADHARTAASAGGWFLLTPLTTLMEYYRPFPLTPGADERSTLEPMNLRQGQSRWIMGQCRRIHKIYLIPWPYGPIEGRGVGGSLSLSSSWGPKDIGARLY</sequence>
<dbReference type="PANTHER" id="PTHR38791:SF5">
    <property type="entry name" value="TRANSCRIPTION FACTOR DBAG-RELATED"/>
    <property type="match status" value="1"/>
</dbReference>
<organism evidence="1 2">
    <name type="scientific">Cyphellophora europaea (strain CBS 101466)</name>
    <name type="common">Phialophora europaea</name>
    <dbReference type="NCBI Taxonomy" id="1220924"/>
    <lineage>
        <taxon>Eukaryota</taxon>
        <taxon>Fungi</taxon>
        <taxon>Dikarya</taxon>
        <taxon>Ascomycota</taxon>
        <taxon>Pezizomycotina</taxon>
        <taxon>Eurotiomycetes</taxon>
        <taxon>Chaetothyriomycetidae</taxon>
        <taxon>Chaetothyriales</taxon>
        <taxon>Cyphellophoraceae</taxon>
        <taxon>Cyphellophora</taxon>
    </lineage>
</organism>
<dbReference type="HOGENOM" id="CLU_616795_0_0_1"/>
<evidence type="ECO:0000313" key="2">
    <source>
        <dbReference type="Proteomes" id="UP000030752"/>
    </source>
</evidence>
<dbReference type="InterPro" id="IPR053175">
    <property type="entry name" value="DHMBA_Reg_Transcription_Factor"/>
</dbReference>
<evidence type="ECO:0000313" key="1">
    <source>
        <dbReference type="EMBL" id="ETN46147.1"/>
    </source>
</evidence>
<dbReference type="OrthoDB" id="2991872at2759"/>
<dbReference type="PANTHER" id="PTHR38791">
    <property type="entry name" value="ZN(II)2CYS6 TRANSCRIPTION FACTOR (EUROFUNG)-RELATED-RELATED"/>
    <property type="match status" value="1"/>
</dbReference>
<gene>
    <name evidence="1" type="ORF">HMPREF1541_00331</name>
</gene>
<keyword evidence="2" id="KW-1185">Reference proteome</keyword>
<name>W2SBR6_CYPE1</name>
<reference evidence="1 2" key="1">
    <citation type="submission" date="2013-03" db="EMBL/GenBank/DDBJ databases">
        <title>The Genome Sequence of Phialophora europaea CBS 101466.</title>
        <authorList>
            <consortium name="The Broad Institute Genomics Platform"/>
            <person name="Cuomo C."/>
            <person name="de Hoog S."/>
            <person name="Gorbushina A."/>
            <person name="Walker B."/>
            <person name="Young S.K."/>
            <person name="Zeng Q."/>
            <person name="Gargeya S."/>
            <person name="Fitzgerald M."/>
            <person name="Haas B."/>
            <person name="Abouelleil A."/>
            <person name="Allen A.W."/>
            <person name="Alvarado L."/>
            <person name="Arachchi H.M."/>
            <person name="Berlin A.M."/>
            <person name="Chapman S.B."/>
            <person name="Gainer-Dewar J."/>
            <person name="Goldberg J."/>
            <person name="Griggs A."/>
            <person name="Gujja S."/>
            <person name="Hansen M."/>
            <person name="Howarth C."/>
            <person name="Imamovic A."/>
            <person name="Ireland A."/>
            <person name="Larimer J."/>
            <person name="McCowan C."/>
            <person name="Murphy C."/>
            <person name="Pearson M."/>
            <person name="Poon T.W."/>
            <person name="Priest M."/>
            <person name="Roberts A."/>
            <person name="Saif S."/>
            <person name="Shea T."/>
            <person name="Sisk P."/>
            <person name="Sykes S."/>
            <person name="Wortman J."/>
            <person name="Nusbaum C."/>
            <person name="Birren B."/>
        </authorList>
    </citation>
    <scope>NUCLEOTIDE SEQUENCE [LARGE SCALE GENOMIC DNA]</scope>
    <source>
        <strain evidence="1 2">CBS 101466</strain>
    </source>
</reference>
<dbReference type="AlphaFoldDB" id="W2SBR6"/>
<dbReference type="InParanoid" id="W2SBR6"/>
<dbReference type="VEuPathDB" id="FungiDB:HMPREF1541_00331"/>
<protein>
    <submittedName>
        <fullName evidence="1">Uncharacterized protein</fullName>
    </submittedName>
</protein>
<dbReference type="eggNOG" id="ENOG502S0C8">
    <property type="taxonomic scope" value="Eukaryota"/>
</dbReference>
<accession>W2SBR6</accession>
<dbReference type="RefSeq" id="XP_008710859.1">
    <property type="nucleotide sequence ID" value="XM_008712637.1"/>
</dbReference>
<dbReference type="EMBL" id="KB822711">
    <property type="protein sequence ID" value="ETN46147.1"/>
    <property type="molecule type" value="Genomic_DNA"/>
</dbReference>